<accession>A0A182LYD5</accession>
<feature type="region of interest" description="Disordered" evidence="1">
    <location>
        <begin position="1"/>
        <end position="31"/>
    </location>
</feature>
<dbReference type="STRING" id="139723.A0A182LYD5"/>
<dbReference type="EMBL" id="AXCM01020555">
    <property type="status" value="NOT_ANNOTATED_CDS"/>
    <property type="molecule type" value="Genomic_DNA"/>
</dbReference>
<dbReference type="AlphaFoldDB" id="A0A182LYD5"/>
<dbReference type="EnsemblMetazoa" id="ACUA004946-RA">
    <property type="protein sequence ID" value="ACUA004946-PA"/>
    <property type="gene ID" value="ACUA004946"/>
</dbReference>
<reference evidence="2" key="2">
    <citation type="submission" date="2020-05" db="UniProtKB">
        <authorList>
            <consortium name="EnsemblMetazoa"/>
        </authorList>
    </citation>
    <scope>IDENTIFICATION</scope>
    <source>
        <strain evidence="2">A-37</strain>
    </source>
</reference>
<organism evidence="2 3">
    <name type="scientific">Anopheles culicifacies</name>
    <dbReference type="NCBI Taxonomy" id="139723"/>
    <lineage>
        <taxon>Eukaryota</taxon>
        <taxon>Metazoa</taxon>
        <taxon>Ecdysozoa</taxon>
        <taxon>Arthropoda</taxon>
        <taxon>Hexapoda</taxon>
        <taxon>Insecta</taxon>
        <taxon>Pterygota</taxon>
        <taxon>Neoptera</taxon>
        <taxon>Endopterygota</taxon>
        <taxon>Diptera</taxon>
        <taxon>Nematocera</taxon>
        <taxon>Culicoidea</taxon>
        <taxon>Culicidae</taxon>
        <taxon>Anophelinae</taxon>
        <taxon>Anopheles</taxon>
        <taxon>culicifacies species complex</taxon>
    </lineage>
</organism>
<sequence>MKMTCSTTASTDGCSTSQTEHPQSSESTETVVANTNDAVPSKEPSIADVLNILTTLSENFKDLQARTESIEKEVTSISNRLTRVEQTVGISSATFEQRPGNEAHPRFEFTAVRNEQECIELDTKLGTDLEYCGKFKSWLENQIHADDPEKRMLIAMDLVFDRIFLPKCRWSGKGASVRVGKFRIKDRIHILKLFAKVGSNKNLPHAKEKMNQLNTSCP</sequence>
<dbReference type="Proteomes" id="UP000075883">
    <property type="component" value="Unassembled WGS sequence"/>
</dbReference>
<protein>
    <recommendedName>
        <fullName evidence="4">DUF4806 domain-containing protein</fullName>
    </recommendedName>
</protein>
<keyword evidence="3" id="KW-1185">Reference proteome</keyword>
<name>A0A182LYD5_9DIPT</name>
<proteinExistence type="predicted"/>
<evidence type="ECO:0000313" key="2">
    <source>
        <dbReference type="EnsemblMetazoa" id="ACUA004946-PA"/>
    </source>
</evidence>
<evidence type="ECO:0008006" key="4">
    <source>
        <dbReference type="Google" id="ProtNLM"/>
    </source>
</evidence>
<dbReference type="VEuPathDB" id="VectorBase:ACUA004946"/>
<reference evidence="3" key="1">
    <citation type="submission" date="2013-09" db="EMBL/GenBank/DDBJ databases">
        <title>The Genome Sequence of Anopheles culicifacies species A.</title>
        <authorList>
            <consortium name="The Broad Institute Genomics Platform"/>
            <person name="Neafsey D.E."/>
            <person name="Besansky N."/>
            <person name="Howell P."/>
            <person name="Walton C."/>
            <person name="Young S.K."/>
            <person name="Zeng Q."/>
            <person name="Gargeya S."/>
            <person name="Fitzgerald M."/>
            <person name="Haas B."/>
            <person name="Abouelleil A."/>
            <person name="Allen A.W."/>
            <person name="Alvarado L."/>
            <person name="Arachchi H.M."/>
            <person name="Berlin A.M."/>
            <person name="Chapman S.B."/>
            <person name="Gainer-Dewar J."/>
            <person name="Goldberg J."/>
            <person name="Griggs A."/>
            <person name="Gujja S."/>
            <person name="Hansen M."/>
            <person name="Howarth C."/>
            <person name="Imamovic A."/>
            <person name="Ireland A."/>
            <person name="Larimer J."/>
            <person name="McCowan C."/>
            <person name="Murphy C."/>
            <person name="Pearson M."/>
            <person name="Poon T.W."/>
            <person name="Priest M."/>
            <person name="Roberts A."/>
            <person name="Saif S."/>
            <person name="Shea T."/>
            <person name="Sisk P."/>
            <person name="Sykes S."/>
            <person name="Wortman J."/>
            <person name="Nusbaum C."/>
            <person name="Birren B."/>
        </authorList>
    </citation>
    <scope>NUCLEOTIDE SEQUENCE [LARGE SCALE GENOMIC DNA]</scope>
    <source>
        <strain evidence="3">A-37</strain>
    </source>
</reference>
<evidence type="ECO:0000256" key="1">
    <source>
        <dbReference type="SAM" id="MobiDB-lite"/>
    </source>
</evidence>
<evidence type="ECO:0000313" key="3">
    <source>
        <dbReference type="Proteomes" id="UP000075883"/>
    </source>
</evidence>